<organism evidence="2 3">
    <name type="scientific">Echinococcus multilocularis</name>
    <name type="common">Fox tapeworm</name>
    <dbReference type="NCBI Taxonomy" id="6211"/>
    <lineage>
        <taxon>Eukaryota</taxon>
        <taxon>Metazoa</taxon>
        <taxon>Spiralia</taxon>
        <taxon>Lophotrochozoa</taxon>
        <taxon>Platyhelminthes</taxon>
        <taxon>Cestoda</taxon>
        <taxon>Eucestoda</taxon>
        <taxon>Cyclophyllidea</taxon>
        <taxon>Taeniidae</taxon>
        <taxon>Echinococcus</taxon>
    </lineage>
</organism>
<feature type="chain" id="PRO_5009741590" evidence="1">
    <location>
        <begin position="20"/>
        <end position="95"/>
    </location>
</feature>
<reference evidence="2" key="1">
    <citation type="journal article" date="2013" name="Nature">
        <title>The genomes of four tapeworm species reveal adaptations to parasitism.</title>
        <authorList>
            <person name="Tsai I.J."/>
            <person name="Zarowiecki M."/>
            <person name="Holroyd N."/>
            <person name="Garciarrubio A."/>
            <person name="Sanchez-Flores A."/>
            <person name="Brooks K.L."/>
            <person name="Tracey A."/>
            <person name="Bobes R.J."/>
            <person name="Fragoso G."/>
            <person name="Sciutto E."/>
            <person name="Aslett M."/>
            <person name="Beasley H."/>
            <person name="Bennett H.M."/>
            <person name="Cai J."/>
            <person name="Camicia F."/>
            <person name="Clark R."/>
            <person name="Cucher M."/>
            <person name="De Silva N."/>
            <person name="Day T.A."/>
            <person name="Deplazes P."/>
            <person name="Estrada K."/>
            <person name="Fernandez C."/>
            <person name="Holland P.W."/>
            <person name="Hou J."/>
            <person name="Hu S."/>
            <person name="Huckvale T."/>
            <person name="Hung S.S."/>
            <person name="Kamenetzky L."/>
            <person name="Keane J.A."/>
            <person name="Kiss F."/>
            <person name="Koziol U."/>
            <person name="Lambert O."/>
            <person name="Liu K."/>
            <person name="Luo X."/>
            <person name="Luo Y."/>
            <person name="Macchiaroli N."/>
            <person name="Nichol S."/>
            <person name="Paps J."/>
            <person name="Parkinson J."/>
            <person name="Pouchkina-Stantcheva N."/>
            <person name="Riddiford N."/>
            <person name="Rosenzvit M."/>
            <person name="Salinas G."/>
            <person name="Wasmuth J.D."/>
            <person name="Zamanian M."/>
            <person name="Zheng Y."/>
            <person name="Cai X."/>
            <person name="Soberon X."/>
            <person name="Olson P.D."/>
            <person name="Laclette J.P."/>
            <person name="Brehm K."/>
            <person name="Berriman M."/>
            <person name="Garciarrubio A."/>
            <person name="Bobes R.J."/>
            <person name="Fragoso G."/>
            <person name="Sanchez-Flores A."/>
            <person name="Estrada K."/>
            <person name="Cevallos M.A."/>
            <person name="Morett E."/>
            <person name="Gonzalez V."/>
            <person name="Portillo T."/>
            <person name="Ochoa-Leyva A."/>
            <person name="Jose M.V."/>
            <person name="Sciutto E."/>
            <person name="Landa A."/>
            <person name="Jimenez L."/>
            <person name="Valdes V."/>
            <person name="Carrero J.C."/>
            <person name="Larralde C."/>
            <person name="Morales-Montor J."/>
            <person name="Limon-Lason J."/>
            <person name="Soberon X."/>
            <person name="Laclette J.P."/>
        </authorList>
    </citation>
    <scope>NUCLEOTIDE SEQUENCE [LARGE SCALE GENOMIC DNA]</scope>
</reference>
<dbReference type="InterPro" id="IPR008860">
    <property type="entry name" value="Taeniidae_ag"/>
</dbReference>
<dbReference type="STRING" id="6211.A0A068Y7J9"/>
<dbReference type="Pfam" id="PF05596">
    <property type="entry name" value="Taeniidae_ag"/>
    <property type="match status" value="1"/>
</dbReference>
<dbReference type="EMBL" id="LN902847">
    <property type="protein sequence ID" value="CDS38165.1"/>
    <property type="molecule type" value="Genomic_DNA"/>
</dbReference>
<dbReference type="Proteomes" id="UP000017246">
    <property type="component" value="Unassembled WGS sequence"/>
</dbReference>
<reference evidence="2" key="2">
    <citation type="submission" date="2015-11" db="EMBL/GenBank/DDBJ databases">
        <authorList>
            <person name="Zhang Y."/>
            <person name="Guo Z."/>
        </authorList>
    </citation>
    <scope>NUCLEOTIDE SEQUENCE</scope>
</reference>
<proteinExistence type="predicted"/>
<feature type="signal peptide" evidence="1">
    <location>
        <begin position="1"/>
        <end position="19"/>
    </location>
</feature>
<protein>
    <submittedName>
        <fullName evidence="2">TaenIIdae antigen</fullName>
    </submittedName>
</protein>
<evidence type="ECO:0000256" key="1">
    <source>
        <dbReference type="SAM" id="SignalP"/>
    </source>
</evidence>
<dbReference type="OrthoDB" id="6269733at2759"/>
<accession>A0A068Y7J9</accession>
<sequence>MRTVIVALLTVLAVVAVSAEEVSPTTQSSTLYFPIRKSKPRPWQKSPIQVGKVLRGGPSRPKISDHYAKLKELIKDVRQRICKHLAKYVKQLGSE</sequence>
<evidence type="ECO:0000313" key="2">
    <source>
        <dbReference type="EMBL" id="CDS38165.1"/>
    </source>
</evidence>
<keyword evidence="3" id="KW-1185">Reference proteome</keyword>
<evidence type="ECO:0000313" key="3">
    <source>
        <dbReference type="Proteomes" id="UP000017246"/>
    </source>
</evidence>
<dbReference type="AlphaFoldDB" id="A0A068Y7J9"/>
<name>A0A068Y7J9_ECHMU</name>
<gene>
    <name evidence="2" type="ORF">EmuJ_000549200</name>
</gene>
<keyword evidence="1" id="KW-0732">Signal</keyword>
<dbReference type="OMA" id="RQRICKH"/>